<gene>
    <name evidence="1" type="ORF">FSB73_12945</name>
</gene>
<evidence type="ECO:0000313" key="2">
    <source>
        <dbReference type="Proteomes" id="UP000321291"/>
    </source>
</evidence>
<dbReference type="RefSeq" id="WP_146782858.1">
    <property type="nucleotide sequence ID" value="NZ_CP042434.1"/>
</dbReference>
<proteinExistence type="predicted"/>
<sequence length="222" mass="25775">MERLKTNGKSKQHGWLKMMPALLGLRVIILLFLGAAPYLLLAQHFDKNEVTIQLDSMAIKDQALRERLVYMDQHWHDSMQTAYDSLWARQNAQDQCNMLAIEALNKRYGWQQLMELYDQAKSTIFLVIQHSDSLHQVKFLPLIYQSVKMRALPPNDYALLKDRVTLLQSKRQYYGTQCYFDQQQNKFVPFAIIGGKVAADKRMAALGMDSLAVYLEFVNRPD</sequence>
<dbReference type="Pfam" id="PF20329">
    <property type="entry name" value="DUF6624"/>
    <property type="match status" value="1"/>
</dbReference>
<accession>A0A5B8VLP2</accession>
<organism evidence="1 2">
    <name type="scientific">Arachidicoccus ginsenosidivorans</name>
    <dbReference type="NCBI Taxonomy" id="496057"/>
    <lineage>
        <taxon>Bacteria</taxon>
        <taxon>Pseudomonadati</taxon>
        <taxon>Bacteroidota</taxon>
        <taxon>Chitinophagia</taxon>
        <taxon>Chitinophagales</taxon>
        <taxon>Chitinophagaceae</taxon>
        <taxon>Arachidicoccus</taxon>
    </lineage>
</organism>
<protein>
    <submittedName>
        <fullName evidence="1">Uncharacterized protein</fullName>
    </submittedName>
</protein>
<dbReference type="InterPro" id="IPR046732">
    <property type="entry name" value="DUF6624"/>
</dbReference>
<dbReference type="AlphaFoldDB" id="A0A5B8VLP2"/>
<dbReference type="KEGG" id="agi:FSB73_12945"/>
<reference evidence="1 2" key="1">
    <citation type="journal article" date="2017" name="Int. J. Syst. Evol. Microbiol.">
        <title>Arachidicoccus ginsenosidivorans sp. nov., with ginsenoside-converting activity isolated from ginseng cultivating soil.</title>
        <authorList>
            <person name="Siddiqi M.Z."/>
            <person name="Aslam Z."/>
            <person name="Im W.T."/>
        </authorList>
    </citation>
    <scope>NUCLEOTIDE SEQUENCE [LARGE SCALE GENOMIC DNA]</scope>
    <source>
        <strain evidence="1 2">Gsoil 809</strain>
    </source>
</reference>
<evidence type="ECO:0000313" key="1">
    <source>
        <dbReference type="EMBL" id="QEC72447.1"/>
    </source>
</evidence>
<dbReference type="Proteomes" id="UP000321291">
    <property type="component" value="Chromosome"/>
</dbReference>
<name>A0A5B8VLP2_9BACT</name>
<keyword evidence="2" id="KW-1185">Reference proteome</keyword>
<dbReference type="EMBL" id="CP042434">
    <property type="protein sequence ID" value="QEC72447.1"/>
    <property type="molecule type" value="Genomic_DNA"/>
</dbReference>
<dbReference type="OrthoDB" id="1164858at2"/>